<evidence type="ECO:0000256" key="4">
    <source>
        <dbReference type="ARBA" id="ARBA00023316"/>
    </source>
</evidence>
<evidence type="ECO:0000256" key="1">
    <source>
        <dbReference type="ARBA" id="ARBA00001561"/>
    </source>
</evidence>
<dbReference type="PANTHER" id="PTHR30417:SF1">
    <property type="entry name" value="N-ACETYLMURAMOYL-L-ALANINE AMIDASE AMID"/>
    <property type="match status" value="1"/>
</dbReference>
<dbReference type="CDD" id="cd06583">
    <property type="entry name" value="PGRP"/>
    <property type="match status" value="1"/>
</dbReference>
<sequence length="220" mass="24946">MNNRGRKGPLRRICPIVIILLVLVIFIAGMILIFTKGSRTGEASVYGIENVEQYRPQMSVELLTPNPYSRPQTATEKITGIVIHYVANPGSTAEQNRSYFEGLKDSHETYASSHFIVGLEGKIVQCIPTSEMAYASNDRNNDTVSIEVCHPDETGKFNDATYDSLVELTGWLCEYLEVPVENVIRHYDVTGKLCPLYFVEHEDAWEQFKDDVTNWIKNHQ</sequence>
<feature type="transmembrane region" description="Helical" evidence="5">
    <location>
        <begin position="12"/>
        <end position="34"/>
    </location>
</feature>
<evidence type="ECO:0000259" key="6">
    <source>
        <dbReference type="SMART" id="SM00644"/>
    </source>
</evidence>
<keyword evidence="5" id="KW-0812">Transmembrane</keyword>
<dbReference type="InterPro" id="IPR036505">
    <property type="entry name" value="Amidase/PGRP_sf"/>
</dbReference>
<dbReference type="Pfam" id="PF01510">
    <property type="entry name" value="Amidase_2"/>
    <property type="match status" value="1"/>
</dbReference>
<name>A0A9D1F3T9_9FIRM</name>
<reference evidence="7" key="1">
    <citation type="submission" date="2020-10" db="EMBL/GenBank/DDBJ databases">
        <authorList>
            <person name="Gilroy R."/>
        </authorList>
    </citation>
    <scope>NUCLEOTIDE SEQUENCE</scope>
    <source>
        <strain evidence="7">CHK178-757</strain>
    </source>
</reference>
<dbReference type="GO" id="GO:0008745">
    <property type="term" value="F:N-acetylmuramoyl-L-alanine amidase activity"/>
    <property type="evidence" value="ECO:0007669"/>
    <property type="project" value="UniProtKB-EC"/>
</dbReference>
<evidence type="ECO:0000256" key="5">
    <source>
        <dbReference type="SAM" id="Phobius"/>
    </source>
</evidence>
<dbReference type="GO" id="GO:0071555">
    <property type="term" value="P:cell wall organization"/>
    <property type="evidence" value="ECO:0007669"/>
    <property type="project" value="UniProtKB-KW"/>
</dbReference>
<dbReference type="EMBL" id="DVIT01000024">
    <property type="protein sequence ID" value="HIS47153.1"/>
    <property type="molecule type" value="Genomic_DNA"/>
</dbReference>
<accession>A0A9D1F3T9</accession>
<dbReference type="SMART" id="SM00644">
    <property type="entry name" value="Ami_2"/>
    <property type="match status" value="1"/>
</dbReference>
<evidence type="ECO:0000313" key="7">
    <source>
        <dbReference type="EMBL" id="HIS47153.1"/>
    </source>
</evidence>
<keyword evidence="5" id="KW-0472">Membrane</keyword>
<dbReference type="InterPro" id="IPR002502">
    <property type="entry name" value="Amidase_domain"/>
</dbReference>
<comment type="catalytic activity">
    <reaction evidence="1">
        <text>Hydrolyzes the link between N-acetylmuramoyl residues and L-amino acid residues in certain cell-wall glycopeptides.</text>
        <dbReference type="EC" id="3.5.1.28"/>
    </reaction>
</comment>
<dbReference type="EC" id="3.5.1.28" evidence="2"/>
<dbReference type="PANTHER" id="PTHR30417">
    <property type="entry name" value="N-ACETYLMURAMOYL-L-ALANINE AMIDASE AMID"/>
    <property type="match status" value="1"/>
</dbReference>
<reference evidence="7" key="2">
    <citation type="journal article" date="2021" name="PeerJ">
        <title>Extensive microbial diversity within the chicken gut microbiome revealed by metagenomics and culture.</title>
        <authorList>
            <person name="Gilroy R."/>
            <person name="Ravi A."/>
            <person name="Getino M."/>
            <person name="Pursley I."/>
            <person name="Horton D.L."/>
            <person name="Alikhan N.F."/>
            <person name="Baker D."/>
            <person name="Gharbi K."/>
            <person name="Hall N."/>
            <person name="Watson M."/>
            <person name="Adriaenssens E.M."/>
            <person name="Foster-Nyarko E."/>
            <person name="Jarju S."/>
            <person name="Secka A."/>
            <person name="Antonio M."/>
            <person name="Oren A."/>
            <person name="Chaudhuri R.R."/>
            <person name="La Ragione R."/>
            <person name="Hildebrand F."/>
            <person name="Pallen M.J."/>
        </authorList>
    </citation>
    <scope>NUCLEOTIDE SEQUENCE</scope>
    <source>
        <strain evidence="7">CHK178-757</strain>
    </source>
</reference>
<organism evidence="7 8">
    <name type="scientific">Candidatus Scybalocola faecigallinarum</name>
    <dbReference type="NCBI Taxonomy" id="2840941"/>
    <lineage>
        <taxon>Bacteria</taxon>
        <taxon>Bacillati</taxon>
        <taxon>Bacillota</taxon>
        <taxon>Clostridia</taxon>
        <taxon>Lachnospirales</taxon>
        <taxon>Lachnospiraceae</taxon>
        <taxon>Lachnospiraceae incertae sedis</taxon>
        <taxon>Candidatus Scybalocola (ex Gilroy et al. 2021)</taxon>
    </lineage>
</organism>
<keyword evidence="5" id="KW-1133">Transmembrane helix</keyword>
<dbReference type="Gene3D" id="3.40.80.10">
    <property type="entry name" value="Peptidoglycan recognition protein-like"/>
    <property type="match status" value="1"/>
</dbReference>
<dbReference type="SUPFAM" id="SSF55846">
    <property type="entry name" value="N-acetylmuramoyl-L-alanine amidase-like"/>
    <property type="match status" value="1"/>
</dbReference>
<dbReference type="Proteomes" id="UP000823927">
    <property type="component" value="Unassembled WGS sequence"/>
</dbReference>
<gene>
    <name evidence="7" type="ORF">IAB46_06275</name>
</gene>
<dbReference type="AlphaFoldDB" id="A0A9D1F3T9"/>
<dbReference type="InterPro" id="IPR051206">
    <property type="entry name" value="NAMLAA_amidase_2"/>
</dbReference>
<protein>
    <recommendedName>
        <fullName evidence="2">N-acetylmuramoyl-L-alanine amidase</fullName>
        <ecNumber evidence="2">3.5.1.28</ecNumber>
    </recommendedName>
</protein>
<evidence type="ECO:0000313" key="8">
    <source>
        <dbReference type="Proteomes" id="UP000823927"/>
    </source>
</evidence>
<proteinExistence type="predicted"/>
<keyword evidence="3" id="KW-0378">Hydrolase</keyword>
<evidence type="ECO:0000256" key="3">
    <source>
        <dbReference type="ARBA" id="ARBA00022801"/>
    </source>
</evidence>
<keyword evidence="4" id="KW-0961">Cell wall biogenesis/degradation</keyword>
<evidence type="ECO:0000256" key="2">
    <source>
        <dbReference type="ARBA" id="ARBA00011901"/>
    </source>
</evidence>
<dbReference type="GO" id="GO:0009253">
    <property type="term" value="P:peptidoglycan catabolic process"/>
    <property type="evidence" value="ECO:0007669"/>
    <property type="project" value="InterPro"/>
</dbReference>
<comment type="caution">
    <text evidence="7">The sequence shown here is derived from an EMBL/GenBank/DDBJ whole genome shotgun (WGS) entry which is preliminary data.</text>
</comment>
<feature type="domain" description="N-acetylmuramoyl-L-alanine amidase" evidence="6">
    <location>
        <begin position="68"/>
        <end position="196"/>
    </location>
</feature>
<dbReference type="GO" id="GO:0009254">
    <property type="term" value="P:peptidoglycan turnover"/>
    <property type="evidence" value="ECO:0007669"/>
    <property type="project" value="TreeGrafter"/>
</dbReference>